<dbReference type="Pfam" id="PF03600">
    <property type="entry name" value="CitMHS"/>
    <property type="match status" value="1"/>
</dbReference>
<keyword evidence="4" id="KW-1003">Cell membrane</keyword>
<evidence type="ECO:0000313" key="11">
    <source>
        <dbReference type="Proteomes" id="UP000317894"/>
    </source>
</evidence>
<feature type="transmembrane region" description="Helical" evidence="8">
    <location>
        <begin position="85"/>
        <end position="102"/>
    </location>
</feature>
<dbReference type="OrthoDB" id="9774335at2"/>
<accession>A0A552U980</accession>
<dbReference type="CDD" id="cd01118">
    <property type="entry name" value="ArsB_permease"/>
    <property type="match status" value="1"/>
</dbReference>
<keyword evidence="11" id="KW-1185">Reference proteome</keyword>
<proteinExistence type="inferred from homology"/>
<evidence type="ECO:0000256" key="5">
    <source>
        <dbReference type="ARBA" id="ARBA00022692"/>
    </source>
</evidence>
<dbReference type="EMBL" id="VJWA01000002">
    <property type="protein sequence ID" value="TRW14773.1"/>
    <property type="molecule type" value="Genomic_DNA"/>
</dbReference>
<evidence type="ECO:0000256" key="2">
    <source>
        <dbReference type="ARBA" id="ARBA00009843"/>
    </source>
</evidence>
<keyword evidence="3" id="KW-0813">Transport</keyword>
<reference evidence="10 11" key="1">
    <citation type="submission" date="2019-07" db="EMBL/GenBank/DDBJ databases">
        <title>Novel species isolated from glacier.</title>
        <authorList>
            <person name="Liu Q."/>
            <person name="Xin Y.-H."/>
        </authorList>
    </citation>
    <scope>NUCLEOTIDE SEQUENCE [LARGE SCALE GENOMIC DNA]</scope>
    <source>
        <strain evidence="10 11">LB1R16</strain>
    </source>
</reference>
<dbReference type="PANTHER" id="PTHR43302">
    <property type="entry name" value="TRANSPORTER ARSB-RELATED"/>
    <property type="match status" value="1"/>
</dbReference>
<dbReference type="InterPro" id="IPR000802">
    <property type="entry name" value="Arsenical_pump_ArsB"/>
</dbReference>
<dbReference type="GO" id="GO:0015105">
    <property type="term" value="F:arsenite transmembrane transporter activity"/>
    <property type="evidence" value="ECO:0007669"/>
    <property type="project" value="InterPro"/>
</dbReference>
<keyword evidence="7 8" id="KW-0472">Membrane</keyword>
<dbReference type="PRINTS" id="PR00758">
    <property type="entry name" value="ARSENICPUMP"/>
</dbReference>
<gene>
    <name evidence="10" type="ORF">FMM06_13915</name>
</gene>
<feature type="transmembrane region" description="Helical" evidence="8">
    <location>
        <begin position="251"/>
        <end position="270"/>
    </location>
</feature>
<feature type="transmembrane region" description="Helical" evidence="8">
    <location>
        <begin position="426"/>
        <end position="447"/>
    </location>
</feature>
<feature type="transmembrane region" description="Helical" evidence="8">
    <location>
        <begin position="306"/>
        <end position="325"/>
    </location>
</feature>
<feature type="transmembrane region" description="Helical" evidence="8">
    <location>
        <begin position="209"/>
        <end position="230"/>
    </location>
</feature>
<organism evidence="10 11">
    <name type="scientific">Glacieibacterium frigidum</name>
    <dbReference type="NCBI Taxonomy" id="2593303"/>
    <lineage>
        <taxon>Bacteria</taxon>
        <taxon>Pseudomonadati</taxon>
        <taxon>Pseudomonadota</taxon>
        <taxon>Alphaproteobacteria</taxon>
        <taxon>Sphingomonadales</taxon>
        <taxon>Sphingosinicellaceae</taxon>
        <taxon>Glacieibacterium</taxon>
    </lineage>
</organism>
<evidence type="ECO:0000256" key="8">
    <source>
        <dbReference type="SAM" id="Phobius"/>
    </source>
</evidence>
<sequence>MWAVRSSYPIRSHAPSRAGAAVADILVGADVPPTPSDIATWAIVLAAVACIVAQPFRLPEAVWAVAGAVLLLAGGLLPWQAALQAVAGGLDVYLFLIGMMLLSEVARREGVFDWLAGHAVDRAAGSPRRLFALVYAIGVVVTTFMSNDATAVVLTPAVIAATRAARVDPLPHLFACAMVANAASFVLPISNPANLVMHGAAMPPLGEWLARFALPSIASIGVTFAVLRWTQARRLGGACAARSEPSLLSPSGRTALAGIGVAAAGLLIASALDTPLGLPTFALGVLTVAAVVALRRAALMPVLAGVSWSVVPLVGGLFVLVAGVAQGGGTAWLADALRRGLEVSADQTAAVAGVVVAFASNLVNNLPAGLIASTAVAEAQAPARVVDALLIGVDLGPNLSVTGSLATILWLTALRREGLDVGFWQFLKVGALVMPPALLAALAARLLF</sequence>
<dbReference type="AlphaFoldDB" id="A0A552U980"/>
<keyword evidence="5 8" id="KW-0812">Transmembrane</keyword>
<feature type="domain" description="Citrate transporter-like" evidence="9">
    <location>
        <begin position="51"/>
        <end position="381"/>
    </location>
</feature>
<protein>
    <submittedName>
        <fullName evidence="10">Arsenic transporter</fullName>
    </submittedName>
</protein>
<feature type="transmembrane region" description="Helical" evidence="8">
    <location>
        <begin position="38"/>
        <end position="56"/>
    </location>
</feature>
<feature type="transmembrane region" description="Helical" evidence="8">
    <location>
        <begin position="395"/>
        <end position="414"/>
    </location>
</feature>
<evidence type="ECO:0000256" key="4">
    <source>
        <dbReference type="ARBA" id="ARBA00022475"/>
    </source>
</evidence>
<feature type="transmembrane region" description="Helical" evidence="8">
    <location>
        <begin position="276"/>
        <end position="294"/>
    </location>
</feature>
<dbReference type="Proteomes" id="UP000317894">
    <property type="component" value="Unassembled WGS sequence"/>
</dbReference>
<evidence type="ECO:0000259" key="9">
    <source>
        <dbReference type="Pfam" id="PF03600"/>
    </source>
</evidence>
<keyword evidence="6 8" id="KW-1133">Transmembrane helix</keyword>
<evidence type="ECO:0000256" key="6">
    <source>
        <dbReference type="ARBA" id="ARBA00022989"/>
    </source>
</evidence>
<dbReference type="GO" id="GO:0005886">
    <property type="term" value="C:plasma membrane"/>
    <property type="evidence" value="ECO:0007669"/>
    <property type="project" value="UniProtKB-SubCell"/>
</dbReference>
<feature type="transmembrane region" description="Helical" evidence="8">
    <location>
        <begin position="61"/>
        <end position="79"/>
    </location>
</feature>
<dbReference type="PANTHER" id="PTHR43302:SF5">
    <property type="entry name" value="TRANSPORTER ARSB-RELATED"/>
    <property type="match status" value="1"/>
</dbReference>
<evidence type="ECO:0000256" key="3">
    <source>
        <dbReference type="ARBA" id="ARBA00022448"/>
    </source>
</evidence>
<evidence type="ECO:0000256" key="1">
    <source>
        <dbReference type="ARBA" id="ARBA00004651"/>
    </source>
</evidence>
<evidence type="ECO:0000256" key="7">
    <source>
        <dbReference type="ARBA" id="ARBA00023136"/>
    </source>
</evidence>
<dbReference type="InterPro" id="IPR004680">
    <property type="entry name" value="Cit_transptr-like_dom"/>
</dbReference>
<name>A0A552U980_9SPHN</name>
<comment type="similarity">
    <text evidence="2">Belongs to the CitM (TC 2.A.11) transporter family.</text>
</comment>
<comment type="subcellular location">
    <subcellularLocation>
        <location evidence="1">Cell membrane</location>
        <topology evidence="1">Multi-pass membrane protein</topology>
    </subcellularLocation>
</comment>
<comment type="caution">
    <text evidence="10">The sequence shown here is derived from an EMBL/GenBank/DDBJ whole genome shotgun (WGS) entry which is preliminary data.</text>
</comment>
<evidence type="ECO:0000313" key="10">
    <source>
        <dbReference type="EMBL" id="TRW14773.1"/>
    </source>
</evidence>